<dbReference type="Proteomes" id="UP000185478">
    <property type="component" value="Chromosome"/>
</dbReference>
<dbReference type="STRING" id="1431546.CAQU_11010"/>
<protein>
    <submittedName>
        <fullName evidence="1">Uncharacterized protein</fullName>
    </submittedName>
</protein>
<gene>
    <name evidence="1" type="ORF">CAQU_11010</name>
</gene>
<dbReference type="OrthoDB" id="9773087at2"/>
<dbReference type="EMBL" id="CP009245">
    <property type="protein sequence ID" value="APT85494.1"/>
    <property type="molecule type" value="Genomic_DNA"/>
</dbReference>
<reference evidence="1 2" key="1">
    <citation type="submission" date="2014-08" db="EMBL/GenBank/DDBJ databases">
        <title>Complete genome sequence of Corynebacterium aquilae S-613T(T) (=DSM 44791(T)), isolated from the choana of a healthy golden eagle.</title>
        <authorList>
            <person name="Ruckert C."/>
            <person name="Albersmeier A."/>
            <person name="Winkler A."/>
            <person name="Kalinowski J."/>
        </authorList>
    </citation>
    <scope>NUCLEOTIDE SEQUENCE [LARGE SCALE GENOMIC DNA]</scope>
    <source>
        <strain evidence="1 2">S-613</strain>
    </source>
</reference>
<accession>A0A1L7CI18</accession>
<name>A0A1L7CI18_9CORY</name>
<dbReference type="AlphaFoldDB" id="A0A1L7CI18"/>
<evidence type="ECO:0000313" key="2">
    <source>
        <dbReference type="Proteomes" id="UP000185478"/>
    </source>
</evidence>
<keyword evidence="2" id="KW-1185">Reference proteome</keyword>
<dbReference type="KEGG" id="caqu:CAQU_11010"/>
<proteinExistence type="predicted"/>
<evidence type="ECO:0000313" key="1">
    <source>
        <dbReference type="EMBL" id="APT85494.1"/>
    </source>
</evidence>
<dbReference type="RefSeq" id="WP_075727609.1">
    <property type="nucleotide sequence ID" value="NZ_CP009245.1"/>
</dbReference>
<sequence length="275" mass="28125">MSFTTGQAKVFRGVVAARQVAAAFAKTSRPWVIIPVAATELFSAEAVVSAQVAAAIDAAKQPGCLRGVIVVGDIAEEQLQSAQPLLAQRGVDVVVALGDEDVWPHGQRTLVSVPAPGVDVSAVGVEWGAVARQVTMWVRLVALLRPVGVAVSDAQYPALLAAQHACADLGLETKFLRVPVVRRPDGTSVAQQSSEDAVVLGAALSGAVLAAEDGADACVEFARRVAPGASFVAAGLDLGPAPELGEGVLFGALGDVCDCVFVPFGIGVRDQQQSG</sequence>
<organism evidence="1 2">
    <name type="scientific">Corynebacterium aquilae DSM 44791</name>
    <dbReference type="NCBI Taxonomy" id="1431546"/>
    <lineage>
        <taxon>Bacteria</taxon>
        <taxon>Bacillati</taxon>
        <taxon>Actinomycetota</taxon>
        <taxon>Actinomycetes</taxon>
        <taxon>Mycobacteriales</taxon>
        <taxon>Corynebacteriaceae</taxon>
        <taxon>Corynebacterium</taxon>
    </lineage>
</organism>